<dbReference type="EMBL" id="BLXX01000010">
    <property type="protein sequence ID" value="GFO60798.1"/>
    <property type="molecule type" value="Genomic_DNA"/>
</dbReference>
<reference evidence="3" key="1">
    <citation type="submission" date="2020-06" db="EMBL/GenBank/DDBJ databases">
        <title>Draft genomic sequence of Geomonas sp. Red330.</title>
        <authorList>
            <person name="Itoh H."/>
            <person name="Zhenxing X."/>
            <person name="Ushijima N."/>
            <person name="Masuda Y."/>
            <person name="Shiratori Y."/>
            <person name="Senoo K."/>
        </authorList>
    </citation>
    <scope>NUCLEOTIDE SEQUENCE [LARGE SCALE GENOMIC DNA]</scope>
    <source>
        <strain evidence="3">Red330</strain>
    </source>
</reference>
<evidence type="ECO:0000313" key="3">
    <source>
        <dbReference type="Proteomes" id="UP000556026"/>
    </source>
</evidence>
<feature type="signal peptide" evidence="1">
    <location>
        <begin position="1"/>
        <end position="26"/>
    </location>
</feature>
<proteinExistence type="predicted"/>
<name>A0A6V8MLC5_9BACT</name>
<dbReference type="AlphaFoldDB" id="A0A6V8MLC5"/>
<keyword evidence="2" id="KW-0449">Lipoprotein</keyword>
<evidence type="ECO:0000256" key="1">
    <source>
        <dbReference type="SAM" id="SignalP"/>
    </source>
</evidence>
<keyword evidence="1" id="KW-0732">Signal</keyword>
<protein>
    <submittedName>
        <fullName evidence="2">Outer membrane channel lipoprotein</fullName>
    </submittedName>
</protein>
<keyword evidence="3" id="KW-1185">Reference proteome</keyword>
<sequence>MKTLHPAYGAPSLLLLLLLSAGNAQAEAEPRDAAPEAERVALAEEGKVYGGDERVVETLEQKGGQIGYSFVDGRGYGGRAAPYGFLHSSRSGGLFYRTLEKDGNFELEGNFLNENDYHGDLLIDYKGDYRLHLRTEALFHNLDRELLFSQSFTSARVDPPLLGQPASYTSFQDPATDYGITVSQDIAEFRYRLHNFPLHVNLGYWRLVREGTVQQRYADTGFEGDTNRIIAEARQIRQVTQEGRLGVDAHLGWVDLIYDFKVRTFEDQPAIPTANYLARNTGFGTVAAPESVGGVRQHNENPDSIFFSNTVKLHTSLTGGIVGSASYSIDQRENLSRLSDTVGIKHAQVNLQNAAGDFVYTPCKEFSLAVKYRRQELEHDNRDPLVSSNFVDPQQSVKPPVDSSKDVVLVNLAFKPMAGLTLNAEYRGEMVHRDHVSDLPGASTWALPANSATQKGSLALLYHPIKGVRLTAKYAYATTDHPAYGNSYEQRHEGELLATYTSGRWGATANVRARREWNDSIEHFIVNSPPFSDPVGWSASSPLSRTRAAEDANLGVWVNPVKRLTLSANYAWLSNSVDQAVLFTGVGAGSEAASNYLSRAHVYGITANLAATEELDLALALQQIRSESAFTPQLVTFGSADTSGIREITRQDTVISSAAWRGEYRFTKQFSGKLEYTLQDYHERNKAYSDQNGTVHAVVAYLTARW</sequence>
<organism evidence="2 3">
    <name type="scientific">Geomonas silvestris</name>
    <dbReference type="NCBI Taxonomy" id="2740184"/>
    <lineage>
        <taxon>Bacteria</taxon>
        <taxon>Pseudomonadati</taxon>
        <taxon>Thermodesulfobacteriota</taxon>
        <taxon>Desulfuromonadia</taxon>
        <taxon>Geobacterales</taxon>
        <taxon>Geobacteraceae</taxon>
        <taxon>Geomonas</taxon>
    </lineage>
</organism>
<feature type="chain" id="PRO_5027727709" evidence="1">
    <location>
        <begin position="27"/>
        <end position="706"/>
    </location>
</feature>
<accession>A0A6V8MLC5</accession>
<comment type="caution">
    <text evidence="2">The sequence shown here is derived from an EMBL/GenBank/DDBJ whole genome shotgun (WGS) entry which is preliminary data.</text>
</comment>
<dbReference type="RefSeq" id="WP_183355603.1">
    <property type="nucleotide sequence ID" value="NZ_BLXX01000010.1"/>
</dbReference>
<gene>
    <name evidence="2" type="ORF">GMST_31230</name>
</gene>
<dbReference type="Proteomes" id="UP000556026">
    <property type="component" value="Unassembled WGS sequence"/>
</dbReference>
<evidence type="ECO:0000313" key="2">
    <source>
        <dbReference type="EMBL" id="GFO60798.1"/>
    </source>
</evidence>